<dbReference type="SUPFAM" id="SSF51445">
    <property type="entry name" value="(Trans)glycosidases"/>
    <property type="match status" value="1"/>
</dbReference>
<proteinExistence type="predicted"/>
<evidence type="ECO:0000313" key="2">
    <source>
        <dbReference type="Proteomes" id="UP001499882"/>
    </source>
</evidence>
<keyword evidence="2" id="KW-1185">Reference proteome</keyword>
<dbReference type="EMBL" id="BAABKN010000023">
    <property type="protein sequence ID" value="GAA4749422.1"/>
    <property type="molecule type" value="Genomic_DNA"/>
</dbReference>
<sequence>MNVNGLGEYYQANPDFATTVPVRRSDFAEIARRGFDSVRLIVSWSRLEPTRGAYDEAYVARIKKAVRQAASYGL</sequence>
<name>A0ABP8Z8G9_9ACTN</name>
<protein>
    <recommendedName>
        <fullName evidence="3">Glycosyl hydrolase family protein</fullName>
    </recommendedName>
</protein>
<dbReference type="Proteomes" id="UP001499882">
    <property type="component" value="Unassembled WGS sequence"/>
</dbReference>
<dbReference type="RefSeq" id="WP_345528527.1">
    <property type="nucleotide sequence ID" value="NZ_BAABKN010000023.1"/>
</dbReference>
<gene>
    <name evidence="1" type="ORF">GCM10023350_38160</name>
</gene>
<reference evidence="2" key="1">
    <citation type="journal article" date="2019" name="Int. J. Syst. Evol. Microbiol.">
        <title>The Global Catalogue of Microorganisms (GCM) 10K type strain sequencing project: providing services to taxonomists for standard genome sequencing and annotation.</title>
        <authorList>
            <consortium name="The Broad Institute Genomics Platform"/>
            <consortium name="The Broad Institute Genome Sequencing Center for Infectious Disease"/>
            <person name="Wu L."/>
            <person name="Ma J."/>
        </authorList>
    </citation>
    <scope>NUCLEOTIDE SEQUENCE [LARGE SCALE GENOMIC DNA]</scope>
    <source>
        <strain evidence="2">JCM 18532</strain>
    </source>
</reference>
<evidence type="ECO:0008006" key="3">
    <source>
        <dbReference type="Google" id="ProtNLM"/>
    </source>
</evidence>
<dbReference type="Gene3D" id="3.20.20.80">
    <property type="entry name" value="Glycosidases"/>
    <property type="match status" value="1"/>
</dbReference>
<comment type="caution">
    <text evidence="1">The sequence shown here is derived from an EMBL/GenBank/DDBJ whole genome shotgun (WGS) entry which is preliminary data.</text>
</comment>
<accession>A0ABP8Z8G9</accession>
<dbReference type="InterPro" id="IPR017853">
    <property type="entry name" value="GH"/>
</dbReference>
<organism evidence="1 2">
    <name type="scientific">Nocardioides endophyticus</name>
    <dbReference type="NCBI Taxonomy" id="1353775"/>
    <lineage>
        <taxon>Bacteria</taxon>
        <taxon>Bacillati</taxon>
        <taxon>Actinomycetota</taxon>
        <taxon>Actinomycetes</taxon>
        <taxon>Propionibacteriales</taxon>
        <taxon>Nocardioidaceae</taxon>
        <taxon>Nocardioides</taxon>
    </lineage>
</organism>
<evidence type="ECO:0000313" key="1">
    <source>
        <dbReference type="EMBL" id="GAA4749422.1"/>
    </source>
</evidence>